<gene>
    <name evidence="2" type="ORF">Tco_0977741</name>
</gene>
<keyword evidence="3" id="KW-1185">Reference proteome</keyword>
<dbReference type="EMBL" id="BQNB010016420">
    <property type="protein sequence ID" value="GJT51584.1"/>
    <property type="molecule type" value="Genomic_DNA"/>
</dbReference>
<comment type="caution">
    <text evidence="2">The sequence shown here is derived from an EMBL/GenBank/DDBJ whole genome shotgun (WGS) entry which is preliminary data.</text>
</comment>
<evidence type="ECO:0000256" key="1">
    <source>
        <dbReference type="SAM" id="MobiDB-lite"/>
    </source>
</evidence>
<evidence type="ECO:0000313" key="3">
    <source>
        <dbReference type="Proteomes" id="UP001151760"/>
    </source>
</evidence>
<reference evidence="2" key="2">
    <citation type="submission" date="2022-01" db="EMBL/GenBank/DDBJ databases">
        <authorList>
            <person name="Yamashiro T."/>
            <person name="Shiraishi A."/>
            <person name="Satake H."/>
            <person name="Nakayama K."/>
        </authorList>
    </citation>
    <scope>NUCLEOTIDE SEQUENCE</scope>
</reference>
<protein>
    <submittedName>
        <fullName evidence="2">Uncharacterized protein</fullName>
    </submittedName>
</protein>
<reference evidence="2" key="1">
    <citation type="journal article" date="2022" name="Int. J. Mol. Sci.">
        <title>Draft Genome of Tanacetum Coccineum: Genomic Comparison of Closely Related Tanacetum-Family Plants.</title>
        <authorList>
            <person name="Yamashiro T."/>
            <person name="Shiraishi A."/>
            <person name="Nakayama K."/>
            <person name="Satake H."/>
        </authorList>
    </citation>
    <scope>NUCLEOTIDE SEQUENCE</scope>
</reference>
<name>A0ABQ5EL69_9ASTR</name>
<evidence type="ECO:0000313" key="2">
    <source>
        <dbReference type="EMBL" id="GJT51584.1"/>
    </source>
</evidence>
<accession>A0ABQ5EL69</accession>
<proteinExistence type="predicted"/>
<dbReference type="Proteomes" id="UP001151760">
    <property type="component" value="Unassembled WGS sequence"/>
</dbReference>
<sequence>MQKQFHNLTVKGMAVAIAVSLYAGRDDMMGFQIAFSVVLHSKKVVRENHDLRRQLVEERCGRLELTYHVTRMERRQEFGEGVVDYMRFLIRSCTSLNRVASVDLGERNLDDVEREQCKDPLELLVEKSQAGSYPDMRPRDSKFKVRKSY</sequence>
<feature type="region of interest" description="Disordered" evidence="1">
    <location>
        <begin position="129"/>
        <end position="149"/>
    </location>
</feature>
<organism evidence="2 3">
    <name type="scientific">Tanacetum coccineum</name>
    <dbReference type="NCBI Taxonomy" id="301880"/>
    <lineage>
        <taxon>Eukaryota</taxon>
        <taxon>Viridiplantae</taxon>
        <taxon>Streptophyta</taxon>
        <taxon>Embryophyta</taxon>
        <taxon>Tracheophyta</taxon>
        <taxon>Spermatophyta</taxon>
        <taxon>Magnoliopsida</taxon>
        <taxon>eudicotyledons</taxon>
        <taxon>Gunneridae</taxon>
        <taxon>Pentapetalae</taxon>
        <taxon>asterids</taxon>
        <taxon>campanulids</taxon>
        <taxon>Asterales</taxon>
        <taxon>Asteraceae</taxon>
        <taxon>Asteroideae</taxon>
        <taxon>Anthemideae</taxon>
        <taxon>Anthemidinae</taxon>
        <taxon>Tanacetum</taxon>
    </lineage>
</organism>